<dbReference type="GO" id="GO:0005524">
    <property type="term" value="F:ATP binding"/>
    <property type="evidence" value="ECO:0007669"/>
    <property type="project" value="UniProtKB-KW"/>
</dbReference>
<protein>
    <submittedName>
        <fullName evidence="1">ABC transporter, ATP-binding component domain protein</fullName>
        <ecNumber evidence="1">3.6.3.-</ecNumber>
    </submittedName>
</protein>
<gene>
    <name evidence="1" type="ORF">I553_8457</name>
</gene>
<dbReference type="AlphaFoldDB" id="X8CJY8"/>
<proteinExistence type="predicted"/>
<comment type="caution">
    <text evidence="1">The sequence shown here is derived from an EMBL/GenBank/DDBJ whole genome shotgun (WGS) entry which is preliminary data.</text>
</comment>
<dbReference type="EMBL" id="JAOB01000029">
    <property type="protein sequence ID" value="EUA56409.1"/>
    <property type="molecule type" value="Genomic_DNA"/>
</dbReference>
<keyword evidence="1" id="KW-0547">Nucleotide-binding</keyword>
<reference evidence="1" key="1">
    <citation type="submission" date="2014-01" db="EMBL/GenBank/DDBJ databases">
        <authorList>
            <person name="Brown-Elliot B."/>
            <person name="Wallace R."/>
            <person name="Lenaerts A."/>
            <person name="Ordway D."/>
            <person name="DeGroote M.A."/>
            <person name="Parker T."/>
            <person name="Sizemore C."/>
            <person name="Tallon L.J."/>
            <person name="Sadzewicz L.K."/>
            <person name="Sengamalay N."/>
            <person name="Fraser C.M."/>
            <person name="Hine E."/>
            <person name="Shefchek K.A."/>
            <person name="Das S.P."/>
            <person name="Tettelin H."/>
        </authorList>
    </citation>
    <scope>NUCLEOTIDE SEQUENCE [LARGE SCALE GENOMIC DNA]</scope>
    <source>
        <strain evidence="1">4042</strain>
    </source>
</reference>
<name>X8CJY8_MYCXE</name>
<dbReference type="Gene3D" id="3.40.50.300">
    <property type="entry name" value="P-loop containing nucleotide triphosphate hydrolases"/>
    <property type="match status" value="1"/>
</dbReference>
<dbReference type="InterPro" id="IPR027417">
    <property type="entry name" value="P-loop_NTPase"/>
</dbReference>
<dbReference type="SUPFAM" id="SSF52540">
    <property type="entry name" value="P-loop containing nucleoside triphosphate hydrolases"/>
    <property type="match status" value="1"/>
</dbReference>
<organism evidence="1">
    <name type="scientific">Mycobacterium xenopi 4042</name>
    <dbReference type="NCBI Taxonomy" id="1299334"/>
    <lineage>
        <taxon>Bacteria</taxon>
        <taxon>Bacillati</taxon>
        <taxon>Actinomycetota</taxon>
        <taxon>Actinomycetes</taxon>
        <taxon>Mycobacteriales</taxon>
        <taxon>Mycobacteriaceae</taxon>
        <taxon>Mycobacterium</taxon>
    </lineage>
</organism>
<accession>X8CJY8</accession>
<dbReference type="GO" id="GO:0016787">
    <property type="term" value="F:hydrolase activity"/>
    <property type="evidence" value="ECO:0007669"/>
    <property type="project" value="UniProtKB-KW"/>
</dbReference>
<dbReference type="PATRIC" id="fig|1299334.3.peg.2558"/>
<evidence type="ECO:0000313" key="1">
    <source>
        <dbReference type="EMBL" id="EUA56409.1"/>
    </source>
</evidence>
<sequence length="91" mass="10360">MSRSPMLAVDCRNLTYRYGQFTAVDDFTLQVRSGETMGLLGPTAPERRRWCACSPPWPGTAWRATHLGLRRSSQHRRHSLQHRLCAAGTFD</sequence>
<keyword evidence="1" id="KW-0067">ATP-binding</keyword>
<keyword evidence="1" id="KW-0378">Hydrolase</keyword>
<dbReference type="EC" id="3.6.3.-" evidence="1"/>